<dbReference type="RefSeq" id="WP_369228962.1">
    <property type="nucleotide sequence ID" value="NZ_CP163435.1"/>
</dbReference>
<gene>
    <name evidence="1" type="ORF">AB5J56_00720</name>
</gene>
<proteinExistence type="predicted"/>
<reference evidence="1" key="1">
    <citation type="submission" date="2024-07" db="EMBL/GenBank/DDBJ databases">
        <authorList>
            <person name="Yu S.T."/>
        </authorList>
    </citation>
    <scope>NUCLEOTIDE SEQUENCE</scope>
    <source>
        <strain evidence="1">R21</strain>
    </source>
</reference>
<protein>
    <submittedName>
        <fullName evidence="1">Uncharacterized protein</fullName>
    </submittedName>
</protein>
<name>A0AB39NY55_9ACTN</name>
<dbReference type="SUPFAM" id="SSF51197">
    <property type="entry name" value="Clavaminate synthase-like"/>
    <property type="match status" value="1"/>
</dbReference>
<dbReference type="EMBL" id="CP163435">
    <property type="protein sequence ID" value="XDQ23335.1"/>
    <property type="molecule type" value="Genomic_DNA"/>
</dbReference>
<sequence>MDTATTTGRSPARKVWEEAGTVLIPDALSADRFLALVAEAHELLLTASPHIHEHTSAHRDGSFASPVHCAFIDGGAQLQALAYDREFLGALREATGVPRLVPRGGAIVVYEEGDFQGLHTDSVKSTVTVTLALTGTLAPMGWAPHLRNAHPGTLAEVVAEHGILPKGEPFTTLEHPYGDGSVRAFAGYAVPHWRPRHTGPRGLLLTMPFLDL</sequence>
<organism evidence="1">
    <name type="scientific">Streptomyces sp. R21</name>
    <dbReference type="NCBI Taxonomy" id="3238627"/>
    <lineage>
        <taxon>Bacteria</taxon>
        <taxon>Bacillati</taxon>
        <taxon>Actinomycetota</taxon>
        <taxon>Actinomycetes</taxon>
        <taxon>Kitasatosporales</taxon>
        <taxon>Streptomycetaceae</taxon>
        <taxon>Streptomyces</taxon>
    </lineage>
</organism>
<dbReference type="AlphaFoldDB" id="A0AB39NY55"/>
<evidence type="ECO:0000313" key="1">
    <source>
        <dbReference type="EMBL" id="XDQ23335.1"/>
    </source>
</evidence>
<accession>A0AB39NY55</accession>